<keyword evidence="3" id="KW-1185">Reference proteome</keyword>
<dbReference type="InterPro" id="IPR022024">
    <property type="entry name" value="DUF3602"/>
</dbReference>
<feature type="region of interest" description="Disordered" evidence="1">
    <location>
        <begin position="244"/>
        <end position="319"/>
    </location>
</feature>
<dbReference type="EMBL" id="JADCUA010000004">
    <property type="protein sequence ID" value="KAH9840907.1"/>
    <property type="molecule type" value="Genomic_DNA"/>
</dbReference>
<sequence length="428" mass="45315">MTTAAMSDTDSILSRTSGASSSGWSSSTSLSTSSTSSSSSRRTRSSGRGGVGNIKFSSNECLTIDETAEHDDDVSTVNGREAPAAKPDSTCSTGRSGAGNIISTTIMRRASRVTKPGDHTLTAALVAAQEETHARYERMLVIESREAARHTRHTYGRGGAGNSASLTKPKVPKPPKIAKTRSKSRLINYGSLRASRGNAVKLDTPIPEEPESVEATITISKKDLGKMRKAFAKSLLVLRTASAATASNPATPSIAPQTTPPSSTVNISSPSSPESASDSISTSASTSPSSVLITPSGDIVQDATAGRDAATKADDGDPGVIMFPPDEDTLSDQLVALQLRKSWNPRAKRATLPWMGSDAESISCADLEWMEEEWPEETGSDGEDVDEENYEDEEDDIVKVDDGDELGPLNLNEVMYALLEEAKRVQAM</sequence>
<reference evidence="2 3" key="1">
    <citation type="journal article" date="2021" name="Environ. Microbiol.">
        <title>Gene family expansions and transcriptome signatures uncover fungal adaptations to wood decay.</title>
        <authorList>
            <person name="Hage H."/>
            <person name="Miyauchi S."/>
            <person name="Viragh M."/>
            <person name="Drula E."/>
            <person name="Min B."/>
            <person name="Chaduli D."/>
            <person name="Navarro D."/>
            <person name="Favel A."/>
            <person name="Norest M."/>
            <person name="Lesage-Meessen L."/>
            <person name="Balint B."/>
            <person name="Merenyi Z."/>
            <person name="de Eugenio L."/>
            <person name="Morin E."/>
            <person name="Martinez A.T."/>
            <person name="Baldrian P."/>
            <person name="Stursova M."/>
            <person name="Martinez M.J."/>
            <person name="Novotny C."/>
            <person name="Magnuson J.K."/>
            <person name="Spatafora J.W."/>
            <person name="Maurice S."/>
            <person name="Pangilinan J."/>
            <person name="Andreopoulos W."/>
            <person name="LaButti K."/>
            <person name="Hundley H."/>
            <person name="Na H."/>
            <person name="Kuo A."/>
            <person name="Barry K."/>
            <person name="Lipzen A."/>
            <person name="Henrissat B."/>
            <person name="Riley R."/>
            <person name="Ahrendt S."/>
            <person name="Nagy L.G."/>
            <person name="Grigoriev I.V."/>
            <person name="Martin F."/>
            <person name="Rosso M.N."/>
        </authorList>
    </citation>
    <scope>NUCLEOTIDE SEQUENCE [LARGE SCALE GENOMIC DNA]</scope>
    <source>
        <strain evidence="2 3">CIRM-BRFM 1785</strain>
    </source>
</reference>
<dbReference type="PANTHER" id="PTHR34693:SF1">
    <property type="entry name" value="PROTEIN PAR32"/>
    <property type="match status" value="1"/>
</dbReference>
<feature type="compositionally biased region" description="Low complexity" evidence="1">
    <location>
        <begin position="14"/>
        <end position="40"/>
    </location>
</feature>
<dbReference type="PANTHER" id="PTHR34693">
    <property type="entry name" value="PROTEIN PAR32"/>
    <property type="match status" value="1"/>
</dbReference>
<feature type="region of interest" description="Disordered" evidence="1">
    <location>
        <begin position="374"/>
        <end position="404"/>
    </location>
</feature>
<evidence type="ECO:0000313" key="2">
    <source>
        <dbReference type="EMBL" id="KAH9840907.1"/>
    </source>
</evidence>
<dbReference type="Proteomes" id="UP000814176">
    <property type="component" value="Unassembled WGS sequence"/>
</dbReference>
<accession>A0ABQ8KQK3</accession>
<protein>
    <submittedName>
        <fullName evidence="2">Uncharacterized protein</fullName>
    </submittedName>
</protein>
<dbReference type="RefSeq" id="XP_047782373.1">
    <property type="nucleotide sequence ID" value="XM_047921435.1"/>
</dbReference>
<organism evidence="2 3">
    <name type="scientific">Rhodofomes roseus</name>
    <dbReference type="NCBI Taxonomy" id="34475"/>
    <lineage>
        <taxon>Eukaryota</taxon>
        <taxon>Fungi</taxon>
        <taxon>Dikarya</taxon>
        <taxon>Basidiomycota</taxon>
        <taxon>Agaricomycotina</taxon>
        <taxon>Agaricomycetes</taxon>
        <taxon>Polyporales</taxon>
        <taxon>Rhodofomes</taxon>
    </lineage>
</organism>
<feature type="compositionally biased region" description="Acidic residues" evidence="1">
    <location>
        <begin position="374"/>
        <end position="396"/>
    </location>
</feature>
<dbReference type="InterPro" id="IPR053203">
    <property type="entry name" value="Cisplatin_resist-associated"/>
</dbReference>
<feature type="compositionally biased region" description="Low complexity" evidence="1">
    <location>
        <begin position="244"/>
        <end position="290"/>
    </location>
</feature>
<proteinExistence type="predicted"/>
<dbReference type="Pfam" id="PF12223">
    <property type="entry name" value="DUF3602"/>
    <property type="match status" value="1"/>
</dbReference>
<evidence type="ECO:0000313" key="3">
    <source>
        <dbReference type="Proteomes" id="UP000814176"/>
    </source>
</evidence>
<feature type="region of interest" description="Disordered" evidence="1">
    <location>
        <begin position="1"/>
        <end position="97"/>
    </location>
</feature>
<comment type="caution">
    <text evidence="2">The sequence shown here is derived from an EMBL/GenBank/DDBJ whole genome shotgun (WGS) entry which is preliminary data.</text>
</comment>
<name>A0ABQ8KQK3_9APHY</name>
<feature type="compositionally biased region" description="Polar residues" evidence="1">
    <location>
        <begin position="1"/>
        <end position="13"/>
    </location>
</feature>
<evidence type="ECO:0000256" key="1">
    <source>
        <dbReference type="SAM" id="MobiDB-lite"/>
    </source>
</evidence>
<gene>
    <name evidence="2" type="ORF">C8Q71DRAFT_721346</name>
</gene>
<feature type="region of interest" description="Disordered" evidence="1">
    <location>
        <begin position="153"/>
        <end position="178"/>
    </location>
</feature>
<dbReference type="GeneID" id="72002167"/>